<organism evidence="1 2">
    <name type="scientific">Paxillus rubicundulus Ve08.2h10</name>
    <dbReference type="NCBI Taxonomy" id="930991"/>
    <lineage>
        <taxon>Eukaryota</taxon>
        <taxon>Fungi</taxon>
        <taxon>Dikarya</taxon>
        <taxon>Basidiomycota</taxon>
        <taxon>Agaricomycotina</taxon>
        <taxon>Agaricomycetes</taxon>
        <taxon>Agaricomycetidae</taxon>
        <taxon>Boletales</taxon>
        <taxon>Paxilineae</taxon>
        <taxon>Paxillaceae</taxon>
        <taxon>Paxillus</taxon>
    </lineage>
</organism>
<dbReference type="InParanoid" id="A0A0D0CTX5"/>
<name>A0A0D0CTX5_9AGAM</name>
<gene>
    <name evidence="1" type="ORF">PAXRUDRAFT_84017</name>
</gene>
<dbReference type="Proteomes" id="UP000054538">
    <property type="component" value="Unassembled WGS sequence"/>
</dbReference>
<feature type="non-terminal residue" evidence="1">
    <location>
        <position position="87"/>
    </location>
</feature>
<dbReference type="OrthoDB" id="2669721at2759"/>
<evidence type="ECO:0000313" key="1">
    <source>
        <dbReference type="EMBL" id="KIK74486.1"/>
    </source>
</evidence>
<sequence>KVRRWAWLQLPNGQKVRSLWCGRETKANACKSRNVKLTIDENVHLGLVCFFFQLQLHENMEPVSLALIFAYSPPNYNDLIDSSGSLF</sequence>
<feature type="non-terminal residue" evidence="1">
    <location>
        <position position="1"/>
    </location>
</feature>
<proteinExistence type="predicted"/>
<dbReference type="AlphaFoldDB" id="A0A0D0CTX5"/>
<protein>
    <submittedName>
        <fullName evidence="1">Uncharacterized protein</fullName>
    </submittedName>
</protein>
<dbReference type="EMBL" id="KN828813">
    <property type="protein sequence ID" value="KIK74486.1"/>
    <property type="molecule type" value="Genomic_DNA"/>
</dbReference>
<reference evidence="1 2" key="1">
    <citation type="submission" date="2014-04" db="EMBL/GenBank/DDBJ databases">
        <authorList>
            <consortium name="DOE Joint Genome Institute"/>
            <person name="Kuo A."/>
            <person name="Kohler A."/>
            <person name="Jargeat P."/>
            <person name="Nagy L.G."/>
            <person name="Floudas D."/>
            <person name="Copeland A."/>
            <person name="Barry K.W."/>
            <person name="Cichocki N."/>
            <person name="Veneault-Fourrey C."/>
            <person name="LaButti K."/>
            <person name="Lindquist E.A."/>
            <person name="Lipzen A."/>
            <person name="Lundell T."/>
            <person name="Morin E."/>
            <person name="Murat C."/>
            <person name="Sun H."/>
            <person name="Tunlid A."/>
            <person name="Henrissat B."/>
            <person name="Grigoriev I.V."/>
            <person name="Hibbett D.S."/>
            <person name="Martin F."/>
            <person name="Nordberg H.P."/>
            <person name="Cantor M.N."/>
            <person name="Hua S.X."/>
        </authorList>
    </citation>
    <scope>NUCLEOTIDE SEQUENCE [LARGE SCALE GENOMIC DNA]</scope>
    <source>
        <strain evidence="1 2">Ve08.2h10</strain>
    </source>
</reference>
<keyword evidence="2" id="KW-1185">Reference proteome</keyword>
<dbReference type="HOGENOM" id="CLU_047287_3_1_1"/>
<accession>A0A0D0CTX5</accession>
<dbReference type="STRING" id="930991.A0A0D0CTX5"/>
<reference evidence="2" key="2">
    <citation type="submission" date="2015-01" db="EMBL/GenBank/DDBJ databases">
        <title>Evolutionary Origins and Diversification of the Mycorrhizal Mutualists.</title>
        <authorList>
            <consortium name="DOE Joint Genome Institute"/>
            <consortium name="Mycorrhizal Genomics Consortium"/>
            <person name="Kohler A."/>
            <person name="Kuo A."/>
            <person name="Nagy L.G."/>
            <person name="Floudas D."/>
            <person name="Copeland A."/>
            <person name="Barry K.W."/>
            <person name="Cichocki N."/>
            <person name="Veneault-Fourrey C."/>
            <person name="LaButti K."/>
            <person name="Lindquist E.A."/>
            <person name="Lipzen A."/>
            <person name="Lundell T."/>
            <person name="Morin E."/>
            <person name="Murat C."/>
            <person name="Riley R."/>
            <person name="Ohm R."/>
            <person name="Sun H."/>
            <person name="Tunlid A."/>
            <person name="Henrissat B."/>
            <person name="Grigoriev I.V."/>
            <person name="Hibbett D.S."/>
            <person name="Martin F."/>
        </authorList>
    </citation>
    <scope>NUCLEOTIDE SEQUENCE [LARGE SCALE GENOMIC DNA]</scope>
    <source>
        <strain evidence="2">Ve08.2h10</strain>
    </source>
</reference>
<evidence type="ECO:0000313" key="2">
    <source>
        <dbReference type="Proteomes" id="UP000054538"/>
    </source>
</evidence>